<name>A0A3Q9URJ5_9ACTN</name>
<reference evidence="2" key="1">
    <citation type="submission" date="2017-12" db="EMBL/GenBank/DDBJ databases">
        <title>Whole genome sequencing of Acidipropionibacterium jensenii strains JS279 and JS280.</title>
        <authorList>
            <person name="Deptula P."/>
            <person name="Laine P."/>
            <person name="Smolander O.-P."/>
            <person name="Paulin L."/>
            <person name="Auvinen P."/>
            <person name="Varmanen P."/>
        </authorList>
    </citation>
    <scope>NUCLEOTIDE SEQUENCE [LARGE SCALE GENOMIC DNA]</scope>
    <source>
        <strain evidence="2">JS280</strain>
    </source>
</reference>
<dbReference type="OrthoDB" id="3731319at2"/>
<evidence type="ECO:0000313" key="1">
    <source>
        <dbReference type="EMBL" id="AZZ40681.1"/>
    </source>
</evidence>
<gene>
    <name evidence="1" type="ORF">C0Z10_03735</name>
</gene>
<dbReference type="Proteomes" id="UP000285875">
    <property type="component" value="Chromosome"/>
</dbReference>
<proteinExistence type="predicted"/>
<dbReference type="InterPro" id="IPR032716">
    <property type="entry name" value="ACC_epsilon"/>
</dbReference>
<dbReference type="GO" id="GO:0003989">
    <property type="term" value="F:acetyl-CoA carboxylase activity"/>
    <property type="evidence" value="ECO:0007669"/>
    <property type="project" value="InterPro"/>
</dbReference>
<dbReference type="Pfam" id="PF13822">
    <property type="entry name" value="ACC_epsilon"/>
    <property type="match status" value="1"/>
</dbReference>
<dbReference type="EMBL" id="CP025570">
    <property type="protein sequence ID" value="AZZ40681.1"/>
    <property type="molecule type" value="Genomic_DNA"/>
</dbReference>
<organism evidence="1 2">
    <name type="scientific">Acidipropionibacterium jensenii</name>
    <dbReference type="NCBI Taxonomy" id="1749"/>
    <lineage>
        <taxon>Bacteria</taxon>
        <taxon>Bacillati</taxon>
        <taxon>Actinomycetota</taxon>
        <taxon>Actinomycetes</taxon>
        <taxon>Propionibacteriales</taxon>
        <taxon>Propionibacteriaceae</taxon>
        <taxon>Acidipropionibacterium</taxon>
    </lineage>
</organism>
<evidence type="ECO:0000313" key="2">
    <source>
        <dbReference type="Proteomes" id="UP000285875"/>
    </source>
</evidence>
<dbReference type="AlphaFoldDB" id="A0A3Q9URJ5"/>
<protein>
    <submittedName>
        <fullName evidence="1">Acyl-CoA carboxylase subunit epsilon</fullName>
    </submittedName>
</protein>
<accession>A0A3Q9URJ5</accession>
<dbReference type="GO" id="GO:0004658">
    <property type="term" value="F:propionyl-CoA carboxylase activity"/>
    <property type="evidence" value="ECO:0007669"/>
    <property type="project" value="InterPro"/>
</dbReference>
<dbReference type="KEGG" id="aji:C0Z10_03735"/>
<sequence length="67" mass="7557">MQLTKGSLSDEELGALIAVLTAATRPAPDPYVPEDRPAAFGWRSYWRPIREPFMPGHAAWQGSLRRY</sequence>